<name>A0A0H5R738_9EUKA</name>
<dbReference type="InterPro" id="IPR001680">
    <property type="entry name" value="WD40_rpt"/>
</dbReference>
<dbReference type="GO" id="GO:0034314">
    <property type="term" value="P:Arp2/3 complex-mediated actin nucleation"/>
    <property type="evidence" value="ECO:0007669"/>
    <property type="project" value="UniProtKB-UniRule"/>
</dbReference>
<sequence length="396" mass="43626">MAQASEDKPLAKAITCMAWNHDRTQIAVCPNSSDVHIYAVSGRDASSWTLLHVLKEHDSLVSGLDWCPSTNYIVTCGHDRNSYVWKFTDGVWSPTLVILRINRAATSVKWSPSGKKFAVTSGAKVVPVCHYEQGNDWWVSKTIKKHKSTVLALDWNRNNKFIVTGSSDFKCRIFSAFIEDVDIDDDNEAWAATFPNQTRFGSQLAEFDAQGWVESVAWSPDGYRLAFASHDASVHFVQIFAGEAPICKSMQIAFLPFCAVTFLSNDAVIFAGYDAHPILFINRGGEADPAFEFHAVLDKMVGTPSSKGKAASSFSNARNLFDASSRMGISFGADSSESDGTLKSRHQNSINGLATFWADHNQNFAVEFSTCGIDGRVLYWDMRMMPDVDLIGAGLA</sequence>
<comment type="similarity">
    <text evidence="2 8">Belongs to the WD repeat ARPC1 family.</text>
</comment>
<dbReference type="Gene3D" id="2.130.10.10">
    <property type="entry name" value="YVTN repeat-like/Quinoprotein amine dehydrogenase"/>
    <property type="match status" value="1"/>
</dbReference>
<dbReference type="GO" id="GO:0005885">
    <property type="term" value="C:Arp2/3 protein complex"/>
    <property type="evidence" value="ECO:0007669"/>
    <property type="project" value="UniProtKB-UniRule"/>
</dbReference>
<dbReference type="PANTHER" id="PTHR10709:SF2">
    <property type="entry name" value="ACTIN-RELATED PROTEIN 2_3 COMPLEX SUBUNIT"/>
    <property type="match status" value="1"/>
</dbReference>
<dbReference type="GO" id="GO:0051015">
    <property type="term" value="F:actin filament binding"/>
    <property type="evidence" value="ECO:0007669"/>
    <property type="project" value="TreeGrafter"/>
</dbReference>
<feature type="repeat" description="WD" evidence="9">
    <location>
        <begin position="143"/>
        <end position="175"/>
    </location>
</feature>
<evidence type="ECO:0000256" key="6">
    <source>
        <dbReference type="ARBA" id="ARBA00023203"/>
    </source>
</evidence>
<evidence type="ECO:0000256" key="8">
    <source>
        <dbReference type="PIRNR" id="PIRNR038093"/>
    </source>
</evidence>
<feature type="repeat" description="WD" evidence="9">
    <location>
        <begin position="54"/>
        <end position="90"/>
    </location>
</feature>
<dbReference type="Pfam" id="PF00400">
    <property type="entry name" value="WD40"/>
    <property type="match status" value="3"/>
</dbReference>
<dbReference type="AlphaFoldDB" id="A0A0H5R738"/>
<dbReference type="InterPro" id="IPR015943">
    <property type="entry name" value="WD40/YVTN_repeat-like_dom_sf"/>
</dbReference>
<keyword evidence="6 8" id="KW-0009">Actin-binding</keyword>
<keyword evidence="5" id="KW-0677">Repeat</keyword>
<keyword evidence="4 9" id="KW-0853">WD repeat</keyword>
<dbReference type="SMART" id="SM00320">
    <property type="entry name" value="WD40"/>
    <property type="match status" value="6"/>
</dbReference>
<evidence type="ECO:0000256" key="2">
    <source>
        <dbReference type="ARBA" id="ARBA00006260"/>
    </source>
</evidence>
<dbReference type="PROSITE" id="PS50294">
    <property type="entry name" value="WD_REPEATS_REGION"/>
    <property type="match status" value="1"/>
</dbReference>
<organism evidence="10">
    <name type="scientific">Spongospora subterranea</name>
    <dbReference type="NCBI Taxonomy" id="70186"/>
    <lineage>
        <taxon>Eukaryota</taxon>
        <taxon>Sar</taxon>
        <taxon>Rhizaria</taxon>
        <taxon>Endomyxa</taxon>
        <taxon>Phytomyxea</taxon>
        <taxon>Plasmodiophorida</taxon>
        <taxon>Plasmodiophoridae</taxon>
        <taxon>Spongospora</taxon>
    </lineage>
</organism>
<dbReference type="PIRSF" id="PIRSF038093">
    <property type="entry name" value="ARP2/3_su1"/>
    <property type="match status" value="1"/>
</dbReference>
<evidence type="ECO:0000256" key="9">
    <source>
        <dbReference type="PROSITE-ProRule" id="PRU00221"/>
    </source>
</evidence>
<evidence type="ECO:0000256" key="7">
    <source>
        <dbReference type="ARBA" id="ARBA00023212"/>
    </source>
</evidence>
<comment type="function">
    <text evidence="8">Functions as component of the Arp2/3 complex which is involved in regulation of actin polymerization and together with an activating nucleation-promoting factor (NPF) mediates the formation of branched actin networks.</text>
</comment>
<dbReference type="PANTHER" id="PTHR10709">
    <property type="entry name" value="ACTIN-RELATED PROTEIN 2/3 COMPLEX SUBUNIT 1"/>
    <property type="match status" value="1"/>
</dbReference>
<dbReference type="InterPro" id="IPR036322">
    <property type="entry name" value="WD40_repeat_dom_sf"/>
</dbReference>
<keyword evidence="7 8" id="KW-0206">Cytoskeleton</keyword>
<dbReference type="SUPFAM" id="SSF50978">
    <property type="entry name" value="WD40 repeat-like"/>
    <property type="match status" value="1"/>
</dbReference>
<reference evidence="10" key="1">
    <citation type="submission" date="2015-04" db="EMBL/GenBank/DDBJ databases">
        <title>The genome sequence of the plant pathogenic Rhizarian Plasmodiophora brassicae reveals insights in its biotrophic life cycle and the origin of chitin synthesis.</title>
        <authorList>
            <person name="Schwelm A."/>
            <person name="Fogelqvist J."/>
            <person name="Knaust A."/>
            <person name="Julke S."/>
            <person name="Lilja T."/>
            <person name="Dhandapani V."/>
            <person name="Bonilla-Rosso G."/>
            <person name="Karlsson M."/>
            <person name="Shevchenko A."/>
            <person name="Choi S.R."/>
            <person name="Kim H.G."/>
            <person name="Park J.Y."/>
            <person name="Lim Y.P."/>
            <person name="Ludwig-Muller J."/>
            <person name="Dixelius C."/>
        </authorList>
    </citation>
    <scope>NUCLEOTIDE SEQUENCE</scope>
    <source>
        <tissue evidence="10">Potato root galls</tissue>
    </source>
</reference>
<proteinExistence type="inferred from homology"/>
<comment type="subcellular location">
    <subcellularLocation>
        <location evidence="1">Cytoplasm</location>
        <location evidence="1">Cytoskeleton</location>
    </subcellularLocation>
</comment>
<evidence type="ECO:0000256" key="5">
    <source>
        <dbReference type="ARBA" id="ARBA00022737"/>
    </source>
</evidence>
<evidence type="ECO:0000313" key="10">
    <source>
        <dbReference type="EMBL" id="CRZ09567.1"/>
    </source>
</evidence>
<dbReference type="PROSITE" id="PS50082">
    <property type="entry name" value="WD_REPEATS_2"/>
    <property type="match status" value="2"/>
</dbReference>
<dbReference type="EMBL" id="HACM01009125">
    <property type="protein sequence ID" value="CRZ09567.1"/>
    <property type="molecule type" value="Transcribed_RNA"/>
</dbReference>
<evidence type="ECO:0000256" key="1">
    <source>
        <dbReference type="ARBA" id="ARBA00004245"/>
    </source>
</evidence>
<evidence type="ECO:0000256" key="4">
    <source>
        <dbReference type="ARBA" id="ARBA00022574"/>
    </source>
</evidence>
<protein>
    <recommendedName>
        <fullName evidence="8">Actin-related protein 2/3 complex subunit</fullName>
    </recommendedName>
</protein>
<dbReference type="InterPro" id="IPR017383">
    <property type="entry name" value="ARPC1"/>
</dbReference>
<evidence type="ECO:0000256" key="3">
    <source>
        <dbReference type="ARBA" id="ARBA00022490"/>
    </source>
</evidence>
<keyword evidence="3 8" id="KW-0963">Cytoplasm</keyword>
<accession>A0A0H5R738</accession>